<dbReference type="InterPro" id="IPR005813">
    <property type="entry name" value="Ribosomal_bL20"/>
</dbReference>
<dbReference type="eggNOG" id="COG0292">
    <property type="taxonomic scope" value="Bacteria"/>
</dbReference>
<dbReference type="Pfam" id="PF00453">
    <property type="entry name" value="Ribosomal_L20"/>
    <property type="match status" value="1"/>
</dbReference>
<comment type="function">
    <text evidence="7 8">Binds directly to 23S ribosomal RNA and is necessary for the in vitro assembly process of the 50S ribosomal subunit. It is not involved in the protein synthesizing functions of that subunit.</text>
</comment>
<keyword evidence="4 7" id="KW-0689">Ribosomal protein</keyword>
<dbReference type="Gene3D" id="6.10.160.10">
    <property type="match status" value="1"/>
</dbReference>
<name>U7D8L0_9BACT</name>
<dbReference type="GO" id="GO:1990904">
    <property type="term" value="C:ribonucleoprotein complex"/>
    <property type="evidence" value="ECO:0007669"/>
    <property type="project" value="UniProtKB-KW"/>
</dbReference>
<sequence length="114" mass="13150">MPRAKNRVASRAKRKKVLSANKGYFGKRKNCIRTAKDAFYKAGEYAYRDRRQNKRNFRRLWITRINAAARLNGLTYSELMCGLKEKGIDLNRKALAHMAVNEPDAFAEIVNSVK</sequence>
<organism evidence="9 10">
    <name type="scientific">Chitinivibrio alkaliphilus ACht1</name>
    <dbReference type="NCBI Taxonomy" id="1313304"/>
    <lineage>
        <taxon>Bacteria</taxon>
        <taxon>Pseudomonadati</taxon>
        <taxon>Fibrobacterota</taxon>
        <taxon>Chitinivibrionia</taxon>
        <taxon>Chitinivibrionales</taxon>
        <taxon>Chitinivibrionaceae</taxon>
        <taxon>Chitinivibrio</taxon>
    </lineage>
</organism>
<dbReference type="GO" id="GO:0019843">
    <property type="term" value="F:rRNA binding"/>
    <property type="evidence" value="ECO:0007669"/>
    <property type="project" value="UniProtKB-UniRule"/>
</dbReference>
<evidence type="ECO:0000256" key="1">
    <source>
        <dbReference type="ARBA" id="ARBA00007698"/>
    </source>
</evidence>
<dbReference type="Gene3D" id="1.10.1900.20">
    <property type="entry name" value="Ribosomal protein L20"/>
    <property type="match status" value="1"/>
</dbReference>
<gene>
    <name evidence="7" type="primary">rplT</name>
    <name evidence="9" type="ORF">CALK_1111</name>
</gene>
<dbReference type="AlphaFoldDB" id="U7D8L0"/>
<keyword evidence="10" id="KW-1185">Reference proteome</keyword>
<dbReference type="Proteomes" id="UP000017148">
    <property type="component" value="Unassembled WGS sequence"/>
</dbReference>
<evidence type="ECO:0000313" key="9">
    <source>
        <dbReference type="EMBL" id="ERP31896.1"/>
    </source>
</evidence>
<dbReference type="SUPFAM" id="SSF74731">
    <property type="entry name" value="Ribosomal protein L20"/>
    <property type="match status" value="1"/>
</dbReference>
<evidence type="ECO:0000256" key="8">
    <source>
        <dbReference type="RuleBase" id="RU000560"/>
    </source>
</evidence>
<comment type="caution">
    <text evidence="9">The sequence shown here is derived from an EMBL/GenBank/DDBJ whole genome shotgun (WGS) entry which is preliminary data.</text>
</comment>
<dbReference type="PROSITE" id="PS00937">
    <property type="entry name" value="RIBOSOMAL_L20"/>
    <property type="match status" value="1"/>
</dbReference>
<dbReference type="GO" id="GO:0006412">
    <property type="term" value="P:translation"/>
    <property type="evidence" value="ECO:0007669"/>
    <property type="project" value="InterPro"/>
</dbReference>
<reference evidence="9 10" key="1">
    <citation type="journal article" date="2013" name="Environ. Microbiol.">
        <title>Genome analysis of Chitinivibrio alkaliphilus gen. nov., sp. nov., a novel extremely haloalkaliphilic anaerobic chitinolytic bacterium from the candidate phylum Termite Group 3.</title>
        <authorList>
            <person name="Sorokin D.Y."/>
            <person name="Gumerov V.M."/>
            <person name="Rakitin A.L."/>
            <person name="Beletsky A.V."/>
            <person name="Damste J.S."/>
            <person name="Muyzer G."/>
            <person name="Mardanov A.V."/>
            <person name="Ravin N.V."/>
        </authorList>
    </citation>
    <scope>NUCLEOTIDE SEQUENCE [LARGE SCALE GENOMIC DNA]</scope>
    <source>
        <strain evidence="9 10">ACht1</strain>
    </source>
</reference>
<dbReference type="NCBIfam" id="TIGR01032">
    <property type="entry name" value="rplT_bact"/>
    <property type="match status" value="1"/>
</dbReference>
<dbReference type="EMBL" id="ASJR01000008">
    <property type="protein sequence ID" value="ERP31896.1"/>
    <property type="molecule type" value="Genomic_DNA"/>
</dbReference>
<dbReference type="PATRIC" id="fig|1313304.3.peg.1066"/>
<proteinExistence type="inferred from homology"/>
<accession>U7D8L0</accession>
<dbReference type="HAMAP" id="MF_00382">
    <property type="entry name" value="Ribosomal_bL20"/>
    <property type="match status" value="1"/>
</dbReference>
<evidence type="ECO:0000256" key="7">
    <source>
        <dbReference type="HAMAP-Rule" id="MF_00382"/>
    </source>
</evidence>
<dbReference type="GO" id="GO:0003735">
    <property type="term" value="F:structural constituent of ribosome"/>
    <property type="evidence" value="ECO:0007669"/>
    <property type="project" value="InterPro"/>
</dbReference>
<keyword evidence="3 7" id="KW-0694">RNA-binding</keyword>
<evidence type="ECO:0000256" key="3">
    <source>
        <dbReference type="ARBA" id="ARBA00022884"/>
    </source>
</evidence>
<keyword evidence="5 7" id="KW-0687">Ribonucleoprotein</keyword>
<evidence type="ECO:0000313" key="10">
    <source>
        <dbReference type="Proteomes" id="UP000017148"/>
    </source>
</evidence>
<dbReference type="GO" id="GO:0000027">
    <property type="term" value="P:ribosomal large subunit assembly"/>
    <property type="evidence" value="ECO:0007669"/>
    <property type="project" value="UniProtKB-UniRule"/>
</dbReference>
<dbReference type="InterPro" id="IPR035566">
    <property type="entry name" value="Ribosomal_protein_bL20_C"/>
</dbReference>
<comment type="similarity">
    <text evidence="1 7 8">Belongs to the bacterial ribosomal protein bL20 family.</text>
</comment>
<evidence type="ECO:0000256" key="6">
    <source>
        <dbReference type="ARBA" id="ARBA00035172"/>
    </source>
</evidence>
<dbReference type="GO" id="GO:0005840">
    <property type="term" value="C:ribosome"/>
    <property type="evidence" value="ECO:0007669"/>
    <property type="project" value="UniProtKB-KW"/>
</dbReference>
<evidence type="ECO:0000256" key="4">
    <source>
        <dbReference type="ARBA" id="ARBA00022980"/>
    </source>
</evidence>
<evidence type="ECO:0000256" key="2">
    <source>
        <dbReference type="ARBA" id="ARBA00022730"/>
    </source>
</evidence>
<dbReference type="PRINTS" id="PR00062">
    <property type="entry name" value="RIBOSOMALL20"/>
</dbReference>
<protein>
    <recommendedName>
        <fullName evidence="6 7">Large ribosomal subunit protein bL20</fullName>
    </recommendedName>
</protein>
<dbReference type="InterPro" id="IPR049946">
    <property type="entry name" value="RIBOSOMAL_L20_CS"/>
</dbReference>
<dbReference type="STRING" id="1313304.CALK_1111"/>
<keyword evidence="2 7" id="KW-0699">rRNA-binding</keyword>
<dbReference type="CDD" id="cd07026">
    <property type="entry name" value="Ribosomal_L20"/>
    <property type="match status" value="1"/>
</dbReference>
<dbReference type="OrthoDB" id="9808966at2"/>
<dbReference type="RefSeq" id="WP_022636597.1">
    <property type="nucleotide sequence ID" value="NZ_ASJR01000008.1"/>
</dbReference>
<dbReference type="PANTHER" id="PTHR10986">
    <property type="entry name" value="39S RIBOSOMAL PROTEIN L20"/>
    <property type="match status" value="1"/>
</dbReference>
<evidence type="ECO:0000256" key="5">
    <source>
        <dbReference type="ARBA" id="ARBA00023274"/>
    </source>
</evidence>
<dbReference type="FunFam" id="1.10.1900.20:FF:000001">
    <property type="entry name" value="50S ribosomal protein L20"/>
    <property type="match status" value="1"/>
</dbReference>